<evidence type="ECO:0000256" key="1">
    <source>
        <dbReference type="SAM" id="MobiDB-lite"/>
    </source>
</evidence>
<evidence type="ECO:0000313" key="4">
    <source>
        <dbReference type="Proteomes" id="UP000276215"/>
    </source>
</evidence>
<feature type="transmembrane region" description="Helical" evidence="2">
    <location>
        <begin position="110"/>
        <end position="133"/>
    </location>
</feature>
<sequence>MHRCQPNMLDNEGRIPMSCAASTGHGVVVKLFEGREIANPDTRVKESRAPLQHPRPNGPSDMIEPRQSLGLANPVRPKDNVLKPPASVVKREYHRVMEFLRRKRSPSSSVAYASGVRLIISVLVYFSSPFLFYNTGM</sequence>
<organism evidence="3 4">
    <name type="scientific">Choiromyces venosus 120613-1</name>
    <dbReference type="NCBI Taxonomy" id="1336337"/>
    <lineage>
        <taxon>Eukaryota</taxon>
        <taxon>Fungi</taxon>
        <taxon>Dikarya</taxon>
        <taxon>Ascomycota</taxon>
        <taxon>Pezizomycotina</taxon>
        <taxon>Pezizomycetes</taxon>
        <taxon>Pezizales</taxon>
        <taxon>Tuberaceae</taxon>
        <taxon>Choiromyces</taxon>
    </lineage>
</organism>
<accession>A0A3N4IYG7</accession>
<dbReference type="SUPFAM" id="SSF48403">
    <property type="entry name" value="Ankyrin repeat"/>
    <property type="match status" value="1"/>
</dbReference>
<keyword evidence="4" id="KW-1185">Reference proteome</keyword>
<dbReference type="Proteomes" id="UP000276215">
    <property type="component" value="Unassembled WGS sequence"/>
</dbReference>
<dbReference type="EMBL" id="ML120510">
    <property type="protein sequence ID" value="RPA90926.1"/>
    <property type="molecule type" value="Genomic_DNA"/>
</dbReference>
<keyword evidence="2" id="KW-0472">Membrane</keyword>
<keyword evidence="2" id="KW-0812">Transmembrane</keyword>
<keyword evidence="2" id="KW-1133">Transmembrane helix</keyword>
<name>A0A3N4IYG7_9PEZI</name>
<dbReference type="InterPro" id="IPR036770">
    <property type="entry name" value="Ankyrin_rpt-contain_sf"/>
</dbReference>
<evidence type="ECO:0000313" key="3">
    <source>
        <dbReference type="EMBL" id="RPA90926.1"/>
    </source>
</evidence>
<feature type="region of interest" description="Disordered" evidence="1">
    <location>
        <begin position="39"/>
        <end position="86"/>
    </location>
</feature>
<proteinExistence type="predicted"/>
<feature type="compositionally biased region" description="Basic and acidic residues" evidence="1">
    <location>
        <begin position="39"/>
        <end position="48"/>
    </location>
</feature>
<dbReference type="AlphaFoldDB" id="A0A3N4IYG7"/>
<protein>
    <submittedName>
        <fullName evidence="3">Uncharacterized protein</fullName>
    </submittedName>
</protein>
<evidence type="ECO:0000256" key="2">
    <source>
        <dbReference type="SAM" id="Phobius"/>
    </source>
</evidence>
<reference evidence="3 4" key="1">
    <citation type="journal article" date="2018" name="Nat. Ecol. Evol.">
        <title>Pezizomycetes genomes reveal the molecular basis of ectomycorrhizal truffle lifestyle.</title>
        <authorList>
            <person name="Murat C."/>
            <person name="Payen T."/>
            <person name="Noel B."/>
            <person name="Kuo A."/>
            <person name="Morin E."/>
            <person name="Chen J."/>
            <person name="Kohler A."/>
            <person name="Krizsan K."/>
            <person name="Balestrini R."/>
            <person name="Da Silva C."/>
            <person name="Montanini B."/>
            <person name="Hainaut M."/>
            <person name="Levati E."/>
            <person name="Barry K.W."/>
            <person name="Belfiori B."/>
            <person name="Cichocki N."/>
            <person name="Clum A."/>
            <person name="Dockter R.B."/>
            <person name="Fauchery L."/>
            <person name="Guy J."/>
            <person name="Iotti M."/>
            <person name="Le Tacon F."/>
            <person name="Lindquist E.A."/>
            <person name="Lipzen A."/>
            <person name="Malagnac F."/>
            <person name="Mello A."/>
            <person name="Molinier V."/>
            <person name="Miyauchi S."/>
            <person name="Poulain J."/>
            <person name="Riccioni C."/>
            <person name="Rubini A."/>
            <person name="Sitrit Y."/>
            <person name="Splivallo R."/>
            <person name="Traeger S."/>
            <person name="Wang M."/>
            <person name="Zifcakova L."/>
            <person name="Wipf D."/>
            <person name="Zambonelli A."/>
            <person name="Paolocci F."/>
            <person name="Nowrousian M."/>
            <person name="Ottonello S."/>
            <person name="Baldrian P."/>
            <person name="Spatafora J.W."/>
            <person name="Henrissat B."/>
            <person name="Nagy L.G."/>
            <person name="Aury J.M."/>
            <person name="Wincker P."/>
            <person name="Grigoriev I.V."/>
            <person name="Bonfante P."/>
            <person name="Martin F.M."/>
        </authorList>
    </citation>
    <scope>NUCLEOTIDE SEQUENCE [LARGE SCALE GENOMIC DNA]</scope>
    <source>
        <strain evidence="3 4">120613-1</strain>
    </source>
</reference>
<gene>
    <name evidence="3" type="ORF">L873DRAFT_1874324</name>
</gene>